<protein>
    <submittedName>
        <fullName evidence="1">Uncharacterized protein</fullName>
    </submittedName>
</protein>
<dbReference type="RefSeq" id="WP_015676873.1">
    <property type="nucleotide sequence ID" value="NZ_AOGX02000015.1"/>
</dbReference>
<reference evidence="1 2" key="1">
    <citation type="submission" date="2013-04" db="EMBL/GenBank/DDBJ databases">
        <authorList>
            <person name="Harkins D.M."/>
            <person name="Durkin A.S."/>
            <person name="Brinkac L.M."/>
            <person name="Haft D.H."/>
            <person name="Selengut J.D."/>
            <person name="Sanka R."/>
            <person name="DePew J."/>
            <person name="Purushe J."/>
            <person name="Hartskeerl R.A."/>
            <person name="Ahmed A."/>
            <person name="van der Linden H."/>
            <person name="Goris M.G.A."/>
            <person name="Vinetz J.M."/>
            <person name="Sutton G.G."/>
            <person name="Nierman W.C."/>
            <person name="Fouts D.E."/>
        </authorList>
    </citation>
    <scope>NUCLEOTIDE SEQUENCE [LARGE SCALE GENOMIC DNA]</scope>
    <source>
        <strain evidence="1 2">Sao Paulo</strain>
    </source>
</reference>
<comment type="caution">
    <text evidence="1">The sequence shown here is derived from an EMBL/GenBank/DDBJ whole genome shotgun (WGS) entry which is preliminary data.</text>
</comment>
<proteinExistence type="predicted"/>
<evidence type="ECO:0000313" key="1">
    <source>
        <dbReference type="EMBL" id="EOQ89293.1"/>
    </source>
</evidence>
<dbReference type="Proteomes" id="UP000013996">
    <property type="component" value="Unassembled WGS sequence"/>
</dbReference>
<organism evidence="1 2">
    <name type="scientific">Leptospira yanagawae serovar Saopaulo str. Sao Paulo = ATCC 700523</name>
    <dbReference type="NCBI Taxonomy" id="1249483"/>
    <lineage>
        <taxon>Bacteria</taxon>
        <taxon>Pseudomonadati</taxon>
        <taxon>Spirochaetota</taxon>
        <taxon>Spirochaetia</taxon>
        <taxon>Leptospirales</taxon>
        <taxon>Leptospiraceae</taxon>
        <taxon>Leptospira</taxon>
    </lineage>
</organism>
<gene>
    <name evidence="1" type="ORF">LEP1GSC202_1685</name>
</gene>
<sequence>MTGHWSNKLIALLLVATVGFPFDCTSDAVSEYFEANLQQIKKSYSNKLEVSDSAEDVTIDVPQITSIDENATLSRSRADFLDFFNDYKSHELSEDLIVSYIDLLSIGINLPNLLSSLLLNIPPPLSFA</sequence>
<accession>A0A5E8HES3</accession>
<dbReference type="EMBL" id="AOGX02000015">
    <property type="protein sequence ID" value="EOQ89293.1"/>
    <property type="molecule type" value="Genomic_DNA"/>
</dbReference>
<dbReference type="OrthoDB" id="332143at2"/>
<name>A0A5E8HES3_9LEPT</name>
<evidence type="ECO:0000313" key="2">
    <source>
        <dbReference type="Proteomes" id="UP000013996"/>
    </source>
</evidence>
<dbReference type="STRING" id="1249483.LEP1GSC202_1685"/>
<dbReference type="AlphaFoldDB" id="A0A5E8HES3"/>